<evidence type="ECO:0000313" key="8">
    <source>
        <dbReference type="EMBL" id="MDT0295678.1"/>
    </source>
</evidence>
<dbReference type="Pfam" id="PF00293">
    <property type="entry name" value="NUDIX"/>
    <property type="match status" value="1"/>
</dbReference>
<keyword evidence="9" id="KW-1185">Reference proteome</keyword>
<feature type="domain" description="Nudix hydrolase" evidence="7">
    <location>
        <begin position="46"/>
        <end position="183"/>
    </location>
</feature>
<dbReference type="Proteomes" id="UP001182991">
    <property type="component" value="Unassembled WGS sequence"/>
</dbReference>
<dbReference type="CDD" id="cd03426">
    <property type="entry name" value="NUDIX_CoAse_Nudt7"/>
    <property type="match status" value="1"/>
</dbReference>
<evidence type="ECO:0000256" key="4">
    <source>
        <dbReference type="ARBA" id="ARBA00022801"/>
    </source>
</evidence>
<gene>
    <name evidence="8" type="ORF">RLT85_13660</name>
</gene>
<comment type="caution">
    <text evidence="8">The sequence shown here is derived from an EMBL/GenBank/DDBJ whole genome shotgun (WGS) entry which is preliminary data.</text>
</comment>
<evidence type="ECO:0000259" key="7">
    <source>
        <dbReference type="PROSITE" id="PS51462"/>
    </source>
</evidence>
<dbReference type="EC" id="3.6.1.55" evidence="8"/>
<comment type="cofactor">
    <cofactor evidence="2">
        <name>Mg(2+)</name>
        <dbReference type="ChEBI" id="CHEBI:18420"/>
    </cofactor>
</comment>
<dbReference type="PANTHER" id="PTHR12992:SF11">
    <property type="entry name" value="MITOCHONDRIAL COENZYME A DIPHOSPHATASE NUDT8"/>
    <property type="match status" value="1"/>
</dbReference>
<evidence type="ECO:0000256" key="5">
    <source>
        <dbReference type="ARBA" id="ARBA00022842"/>
    </source>
</evidence>
<dbReference type="SUPFAM" id="SSF55811">
    <property type="entry name" value="Nudix"/>
    <property type="match status" value="1"/>
</dbReference>
<evidence type="ECO:0000313" key="9">
    <source>
        <dbReference type="Proteomes" id="UP001182991"/>
    </source>
</evidence>
<organism evidence="8 9">
    <name type="scientific">Mesonia ostreae</name>
    <dbReference type="NCBI Taxonomy" id="861110"/>
    <lineage>
        <taxon>Bacteria</taxon>
        <taxon>Pseudomonadati</taxon>
        <taxon>Bacteroidota</taxon>
        <taxon>Flavobacteriia</taxon>
        <taxon>Flavobacteriales</taxon>
        <taxon>Flavobacteriaceae</taxon>
        <taxon>Mesonia</taxon>
    </lineage>
</organism>
<dbReference type="InterPro" id="IPR000086">
    <property type="entry name" value="NUDIX_hydrolase_dom"/>
</dbReference>
<dbReference type="PANTHER" id="PTHR12992">
    <property type="entry name" value="NUDIX HYDROLASE"/>
    <property type="match status" value="1"/>
</dbReference>
<dbReference type="GO" id="GO:0035539">
    <property type="term" value="F:8-oxo-7,8-dihydrodeoxyguanosine triphosphate pyrophosphatase activity"/>
    <property type="evidence" value="ECO:0007669"/>
    <property type="project" value="UniProtKB-EC"/>
</dbReference>
<dbReference type="Gene3D" id="3.90.79.10">
    <property type="entry name" value="Nucleoside Triphosphate Pyrophosphohydrolase"/>
    <property type="match status" value="1"/>
</dbReference>
<keyword evidence="6" id="KW-0464">Manganese</keyword>
<comment type="cofactor">
    <cofactor evidence="1">
        <name>Mn(2+)</name>
        <dbReference type="ChEBI" id="CHEBI:29035"/>
    </cofactor>
</comment>
<keyword evidence="5" id="KW-0460">Magnesium</keyword>
<dbReference type="InterPro" id="IPR015797">
    <property type="entry name" value="NUDIX_hydrolase-like_dom_sf"/>
</dbReference>
<evidence type="ECO:0000256" key="2">
    <source>
        <dbReference type="ARBA" id="ARBA00001946"/>
    </source>
</evidence>
<evidence type="ECO:0000256" key="6">
    <source>
        <dbReference type="ARBA" id="ARBA00023211"/>
    </source>
</evidence>
<evidence type="ECO:0000256" key="3">
    <source>
        <dbReference type="ARBA" id="ARBA00022723"/>
    </source>
</evidence>
<dbReference type="RefSeq" id="WP_311402606.1">
    <property type="nucleotide sequence ID" value="NZ_JAVRBG010000016.1"/>
</dbReference>
<evidence type="ECO:0000256" key="1">
    <source>
        <dbReference type="ARBA" id="ARBA00001936"/>
    </source>
</evidence>
<dbReference type="EMBL" id="JAVRBG010000016">
    <property type="protein sequence ID" value="MDT0295678.1"/>
    <property type="molecule type" value="Genomic_DNA"/>
</dbReference>
<dbReference type="InterPro" id="IPR045121">
    <property type="entry name" value="CoAse"/>
</dbReference>
<proteinExistence type="predicted"/>
<keyword evidence="3" id="KW-0479">Metal-binding</keyword>
<sequence length="213" mass="24401">MTFSEFKKSISKIEKIDLFGEKAHMEMSPNFRTKELRELDVVKKNPRKAAVLALFYPNKNNETHIVLILRKTYKGVHSAQIGFPGGKIELTDKDLKDTAIRETYEEVGVRPENINILKTLTKIYIPPSNFWVHPFIGITNHTPNFVRQETEVERILEVKLEDFLNDSSLVQKRLSTSYATDVDVPAFLLNGHVVWGATAMMLSEVKMVLKNLI</sequence>
<protein>
    <submittedName>
        <fullName evidence="8">CoA pyrophosphatase</fullName>
        <ecNumber evidence="8">3.6.1.55</ecNumber>
    </submittedName>
</protein>
<dbReference type="PROSITE" id="PS51462">
    <property type="entry name" value="NUDIX"/>
    <property type="match status" value="1"/>
</dbReference>
<keyword evidence="4 8" id="KW-0378">Hydrolase</keyword>
<reference evidence="9" key="1">
    <citation type="submission" date="2023-07" db="EMBL/GenBank/DDBJ databases">
        <title>Isolating and identifying novel microbial strains from the Mariana Trench.</title>
        <authorList>
            <person name="Fu H."/>
        </authorList>
    </citation>
    <scope>NUCLEOTIDE SEQUENCE [LARGE SCALE GENOMIC DNA]</scope>
    <source>
        <strain evidence="9">T-y2</strain>
    </source>
</reference>
<accession>A0ABU2KLU1</accession>
<name>A0ABU2KLU1_9FLAO</name>